<evidence type="ECO:0000256" key="1">
    <source>
        <dbReference type="ARBA" id="ARBA00010939"/>
    </source>
</evidence>
<evidence type="ECO:0000256" key="3">
    <source>
        <dbReference type="ARBA" id="ARBA00022917"/>
    </source>
</evidence>
<dbReference type="Pfam" id="PF01176">
    <property type="entry name" value="eIF-1a"/>
    <property type="match status" value="1"/>
</dbReference>
<name>A0A2M8LCL6_9BACT</name>
<feature type="domain" description="S1-like" evidence="6">
    <location>
        <begin position="1"/>
        <end position="69"/>
    </location>
</feature>
<dbReference type="SUPFAM" id="SSF50249">
    <property type="entry name" value="Nucleic acid-binding proteins"/>
    <property type="match status" value="1"/>
</dbReference>
<reference evidence="8" key="1">
    <citation type="submission" date="2017-09" db="EMBL/GenBank/DDBJ databases">
        <title>Depth-based differentiation of microbial function through sediment-hosted aquifers and enrichment of novel symbionts in the deep terrestrial subsurface.</title>
        <authorList>
            <person name="Probst A.J."/>
            <person name="Ladd B."/>
            <person name="Jarett J.K."/>
            <person name="Geller-Mcgrath D.E."/>
            <person name="Sieber C.M.K."/>
            <person name="Emerson J.B."/>
            <person name="Anantharaman K."/>
            <person name="Thomas B.C."/>
            <person name="Malmstrom R."/>
            <person name="Stieglmeier M."/>
            <person name="Klingl A."/>
            <person name="Woyke T."/>
            <person name="Ryan C.M."/>
            <person name="Banfield J.F."/>
        </authorList>
    </citation>
    <scope>NUCLEOTIDE SEQUENCE [LARGE SCALE GENOMIC DNA]</scope>
</reference>
<dbReference type="AlphaFoldDB" id="A0A2M8LCL6"/>
<dbReference type="Proteomes" id="UP000228700">
    <property type="component" value="Unassembled WGS sequence"/>
</dbReference>
<dbReference type="PANTHER" id="PTHR33370">
    <property type="entry name" value="TRANSLATION INITIATION FACTOR IF-1, CHLOROPLASTIC"/>
    <property type="match status" value="1"/>
</dbReference>
<keyword evidence="3 5" id="KW-0648">Protein biosynthesis</keyword>
<evidence type="ECO:0000256" key="5">
    <source>
        <dbReference type="PROSITE-ProRule" id="PRU00181"/>
    </source>
</evidence>
<dbReference type="InterPro" id="IPR012340">
    <property type="entry name" value="NA-bd_OB-fold"/>
</dbReference>
<comment type="similarity">
    <text evidence="1">Belongs to the IF-1 family.</text>
</comment>
<evidence type="ECO:0000256" key="4">
    <source>
        <dbReference type="NCBIfam" id="TIGR00008"/>
    </source>
</evidence>
<dbReference type="GO" id="GO:0003743">
    <property type="term" value="F:translation initiation factor activity"/>
    <property type="evidence" value="ECO:0007669"/>
    <property type="project" value="UniProtKB-UniRule"/>
</dbReference>
<evidence type="ECO:0000313" key="8">
    <source>
        <dbReference type="Proteomes" id="UP000228700"/>
    </source>
</evidence>
<proteinExistence type="inferred from homology"/>
<keyword evidence="2 5" id="KW-0396">Initiation factor</keyword>
<dbReference type="EMBL" id="PFEQ01000009">
    <property type="protein sequence ID" value="PJE74357.1"/>
    <property type="molecule type" value="Genomic_DNA"/>
</dbReference>
<dbReference type="CDD" id="cd04451">
    <property type="entry name" value="S1_IF1"/>
    <property type="match status" value="1"/>
</dbReference>
<dbReference type="InterPro" id="IPR006196">
    <property type="entry name" value="RNA-binding_domain_S1_IF1"/>
</dbReference>
<sequence>MDKEKPSVLGIVTEALPNTFFRVKLEDGSEILTYLAGKMRMHRIRVLIGDKVKLELEPYGGKGRIIQRL</sequence>
<dbReference type="InterPro" id="IPR004368">
    <property type="entry name" value="TIF_IF1"/>
</dbReference>
<dbReference type="PROSITE" id="PS50832">
    <property type="entry name" value="S1_IF1_TYPE"/>
    <property type="match status" value="1"/>
</dbReference>
<evidence type="ECO:0000259" key="6">
    <source>
        <dbReference type="PROSITE" id="PS50832"/>
    </source>
</evidence>
<dbReference type="GO" id="GO:0003723">
    <property type="term" value="F:RNA binding"/>
    <property type="evidence" value="ECO:0007669"/>
    <property type="project" value="InterPro"/>
</dbReference>
<comment type="caution">
    <text evidence="7">The sequence shown here is derived from an EMBL/GenBank/DDBJ whole genome shotgun (WGS) entry which is preliminary data.</text>
</comment>
<dbReference type="NCBIfam" id="TIGR00008">
    <property type="entry name" value="infA"/>
    <property type="match status" value="1"/>
</dbReference>
<evidence type="ECO:0000256" key="2">
    <source>
        <dbReference type="ARBA" id="ARBA00022540"/>
    </source>
</evidence>
<dbReference type="GO" id="GO:0005829">
    <property type="term" value="C:cytosol"/>
    <property type="evidence" value="ECO:0007669"/>
    <property type="project" value="TreeGrafter"/>
</dbReference>
<dbReference type="PANTHER" id="PTHR33370:SF1">
    <property type="entry name" value="TRANSLATION INITIATION FACTOR IF-1, CHLOROPLASTIC"/>
    <property type="match status" value="1"/>
</dbReference>
<accession>A0A2M8LCL6</accession>
<protein>
    <recommendedName>
        <fullName evidence="4">Translation initiation factor IF-1</fullName>
    </recommendedName>
</protein>
<gene>
    <name evidence="7" type="ORF">COV01_02270</name>
</gene>
<evidence type="ECO:0000313" key="7">
    <source>
        <dbReference type="EMBL" id="PJE74357.1"/>
    </source>
</evidence>
<dbReference type="Gene3D" id="2.40.50.140">
    <property type="entry name" value="Nucleic acid-binding proteins"/>
    <property type="match status" value="1"/>
</dbReference>
<organism evidence="7 8">
    <name type="scientific">Candidatus Taylorbacteria bacterium CG10_big_fil_rev_8_21_14_0_10_41_48</name>
    <dbReference type="NCBI Taxonomy" id="1975024"/>
    <lineage>
        <taxon>Bacteria</taxon>
        <taxon>Candidatus Tayloriibacteriota</taxon>
    </lineage>
</organism>
<dbReference type="GO" id="GO:0043022">
    <property type="term" value="F:ribosome binding"/>
    <property type="evidence" value="ECO:0007669"/>
    <property type="project" value="TreeGrafter"/>
</dbReference>